<evidence type="ECO:0000313" key="4">
    <source>
        <dbReference type="EMBL" id="KFD51807.1"/>
    </source>
</evidence>
<dbReference type="PROSITE" id="PS50158">
    <property type="entry name" value="ZF_CCHC"/>
    <property type="match status" value="1"/>
</dbReference>
<gene>
    <name evidence="4" type="ORF">M513_07334</name>
</gene>
<keyword evidence="1" id="KW-0862">Zinc</keyword>
<dbReference type="GO" id="GO:0008270">
    <property type="term" value="F:zinc ion binding"/>
    <property type="evidence" value="ECO:0007669"/>
    <property type="project" value="UniProtKB-KW"/>
</dbReference>
<accession>A0A085M3L1</accession>
<dbReference type="InterPro" id="IPR043128">
    <property type="entry name" value="Rev_trsase/Diguanyl_cyclase"/>
</dbReference>
<evidence type="ECO:0000256" key="2">
    <source>
        <dbReference type="SAM" id="MobiDB-lite"/>
    </source>
</evidence>
<feature type="domain" description="CCHC-type" evidence="3">
    <location>
        <begin position="446"/>
        <end position="459"/>
    </location>
</feature>
<dbReference type="EMBL" id="KL363235">
    <property type="protein sequence ID" value="KFD51807.1"/>
    <property type="molecule type" value="Genomic_DNA"/>
</dbReference>
<dbReference type="Gene3D" id="3.10.10.10">
    <property type="entry name" value="HIV Type 1 Reverse Transcriptase, subunit A, domain 1"/>
    <property type="match status" value="1"/>
</dbReference>
<sequence length="1040" mass="115833">MPRPTRSGTRPSRRLMSTSDFQEPRSSSRLSSRSRTDLPDGPSVIELATGIAETIADRLAARISSSLETLRLEVSSSIAQNRRLGPNEPNLLQRSSSVADHNVPNQGNVEGTPRVPSFKEIAKGTRDGPADVSELTSFGGAGPVQADLSLPVRENVDDDECLGKHSSPPNCHYERPNCVGHCSSVCPHWNNLDLRSRLPKLEIPRFAGDPMEWPMFSSAFHQSVHSVLNSDADRLCILRELLAPQVRKAMAKYLYDPRQYTEALEVLQRRYGDPQRLVRACLKSVAALRPWHDFDYDGLRAFSDELQSIVSVLSLGGHEVEICSSTNVNTVVKKMPRQLRDEWGQFVTRSIRPRFPSLRDLSDWISERREAADVITDESDDPPCGVQRTLHDKKRRPRMVAAATLPDASALACPLCGGAHLLPSCPMFIRMRMERRAEVVRIKGCCYRCLQPGHTAKRCNSRSRCSETGCRAAHHPMLHGAPRLFHKEPSETTRREQNEPFTGAVCDEKTIHCLLPIVPLVLVAPDGRCYRTRALLDSGSEVSMIHMDVANALGLKGARESCRFTTFHNQQRTLSVRRVSFRIKSTDGLYTEDIEDAYAVPKLQLPNQIKGTGTAVQDYSFLHSVAVDTSGPTDVTLLIGMDYPAAHAVLDSKSDRRSGRSPRAILTPFGWTVVGPLPYGQGLPKQSHCYRLATNDAWESPATDQLLDRFFSCELMCSPANHDKPISLDEKRAWRILKETTRFNGQRYQAGLLWARDQPGLPVNRVAAVRRFASLERRLNSDAELCAKYVAAMQEYIAAGHARKLSPEEVNAGPLGRTWWLPHHPVINPNKPSKVRIVFDAAATFKGVSLNSALLKGPDLTANMTSVLLRFRLYPVAVSSDIIKMFHQVMVQPSDRSALRFVWKEPGSSQPLCDYQMMVQIFGATCSPTICAYTLRKAAMDSGEHADLVTSQVVNHFYVDNWLASFRSEAEAAQTVGVVTRVLQRAGFKLAQWASSRPHALRAVSEESLSSVNMDLDSMPVERTLGLTWDTRKDAFVHPN</sequence>
<proteinExistence type="predicted"/>
<dbReference type="InterPro" id="IPR005312">
    <property type="entry name" value="DUF1759"/>
</dbReference>
<dbReference type="InterPro" id="IPR043502">
    <property type="entry name" value="DNA/RNA_pol_sf"/>
</dbReference>
<feature type="compositionally biased region" description="Low complexity" evidence="2">
    <location>
        <begin position="1"/>
        <end position="10"/>
    </location>
</feature>
<dbReference type="Gene3D" id="3.30.70.270">
    <property type="match status" value="1"/>
</dbReference>
<dbReference type="GO" id="GO:0003676">
    <property type="term" value="F:nucleic acid binding"/>
    <property type="evidence" value="ECO:0007669"/>
    <property type="project" value="InterPro"/>
</dbReference>
<keyword evidence="1" id="KW-0863">Zinc-finger</keyword>
<dbReference type="PANTHER" id="PTHR47331:SF1">
    <property type="entry name" value="GAG-LIKE PROTEIN"/>
    <property type="match status" value="1"/>
</dbReference>
<protein>
    <recommendedName>
        <fullName evidence="3">CCHC-type domain-containing protein</fullName>
    </recommendedName>
</protein>
<evidence type="ECO:0000313" key="5">
    <source>
        <dbReference type="Proteomes" id="UP000030764"/>
    </source>
</evidence>
<dbReference type="Pfam" id="PF03564">
    <property type="entry name" value="DUF1759"/>
    <property type="match status" value="1"/>
</dbReference>
<dbReference type="InterPro" id="IPR001878">
    <property type="entry name" value="Znf_CCHC"/>
</dbReference>
<keyword evidence="1" id="KW-0479">Metal-binding</keyword>
<reference evidence="4 5" key="1">
    <citation type="journal article" date="2014" name="Nat. Genet.">
        <title>Genome and transcriptome of the porcine whipworm Trichuris suis.</title>
        <authorList>
            <person name="Jex A.R."/>
            <person name="Nejsum P."/>
            <person name="Schwarz E.M."/>
            <person name="Hu L."/>
            <person name="Young N.D."/>
            <person name="Hall R.S."/>
            <person name="Korhonen P.K."/>
            <person name="Liao S."/>
            <person name="Thamsborg S."/>
            <person name="Xia J."/>
            <person name="Xu P."/>
            <person name="Wang S."/>
            <person name="Scheerlinck J.P."/>
            <person name="Hofmann A."/>
            <person name="Sternberg P.W."/>
            <person name="Wang J."/>
            <person name="Gasser R.B."/>
        </authorList>
    </citation>
    <scope>NUCLEOTIDE SEQUENCE [LARGE SCALE GENOMIC DNA]</scope>
    <source>
        <strain evidence="4">DCEP-RM93M</strain>
    </source>
</reference>
<dbReference type="CDD" id="cd01644">
    <property type="entry name" value="RT_pepA17"/>
    <property type="match status" value="1"/>
</dbReference>
<evidence type="ECO:0000256" key="1">
    <source>
        <dbReference type="PROSITE-ProRule" id="PRU00047"/>
    </source>
</evidence>
<dbReference type="AlphaFoldDB" id="A0A085M3L1"/>
<dbReference type="SUPFAM" id="SSF56672">
    <property type="entry name" value="DNA/RNA polymerases"/>
    <property type="match status" value="1"/>
</dbReference>
<dbReference type="PANTHER" id="PTHR47331">
    <property type="entry name" value="PHD-TYPE DOMAIN-CONTAINING PROTEIN"/>
    <property type="match status" value="1"/>
</dbReference>
<name>A0A085M3L1_9BILA</name>
<evidence type="ECO:0000259" key="3">
    <source>
        <dbReference type="PROSITE" id="PS50158"/>
    </source>
</evidence>
<organism evidence="4 5">
    <name type="scientific">Trichuris suis</name>
    <name type="common">pig whipworm</name>
    <dbReference type="NCBI Taxonomy" id="68888"/>
    <lineage>
        <taxon>Eukaryota</taxon>
        <taxon>Metazoa</taxon>
        <taxon>Ecdysozoa</taxon>
        <taxon>Nematoda</taxon>
        <taxon>Enoplea</taxon>
        <taxon>Dorylaimia</taxon>
        <taxon>Trichinellida</taxon>
        <taxon>Trichuridae</taxon>
        <taxon>Trichuris</taxon>
    </lineage>
</organism>
<dbReference type="Proteomes" id="UP000030764">
    <property type="component" value="Unassembled WGS sequence"/>
</dbReference>
<feature type="region of interest" description="Disordered" evidence="2">
    <location>
        <begin position="1"/>
        <end position="42"/>
    </location>
</feature>
<keyword evidence="5" id="KW-1185">Reference proteome</keyword>